<dbReference type="InterPro" id="IPR034660">
    <property type="entry name" value="DinB/YfiT-like"/>
</dbReference>
<accession>A0A3B0T965</accession>
<proteinExistence type="predicted"/>
<name>A0A3B0T965_9ZZZZ</name>
<dbReference type="AlphaFoldDB" id="A0A3B0T965"/>
<dbReference type="Pfam" id="PF07609">
    <property type="entry name" value="DUF1572"/>
    <property type="match status" value="1"/>
</dbReference>
<dbReference type="SUPFAM" id="SSF109854">
    <property type="entry name" value="DinB/YfiT-like putative metalloenzymes"/>
    <property type="match status" value="1"/>
</dbReference>
<evidence type="ECO:0000313" key="1">
    <source>
        <dbReference type="EMBL" id="VAW11022.1"/>
    </source>
</evidence>
<organism evidence="1">
    <name type="scientific">hydrothermal vent metagenome</name>
    <dbReference type="NCBI Taxonomy" id="652676"/>
    <lineage>
        <taxon>unclassified sequences</taxon>
        <taxon>metagenomes</taxon>
        <taxon>ecological metagenomes</taxon>
    </lineage>
</organism>
<gene>
    <name evidence="1" type="ORF">MNBD_BACTEROID03-2103</name>
</gene>
<reference evidence="1" key="1">
    <citation type="submission" date="2018-06" db="EMBL/GenBank/DDBJ databases">
        <authorList>
            <person name="Zhirakovskaya E."/>
        </authorList>
    </citation>
    <scope>NUCLEOTIDE SEQUENCE</scope>
</reference>
<sequence>MQEELTKEFISQSIYRLDESMRMLQISLESITEEEFWKKPNRSLNSIANILLHLCGNITQYAIASLGEKPDIRERDKEFSVESGYTKAELLVKLIATVEAAKMVISTASPTQLIKKRKVQGFDFSGIAIIVHVVEHLSYHTGQIAFWTKQLKNSDLGFYKGHNLNKKNE</sequence>
<dbReference type="Gene3D" id="1.20.120.450">
    <property type="entry name" value="dinb family like domain"/>
    <property type="match status" value="1"/>
</dbReference>
<dbReference type="EMBL" id="UOEL01000047">
    <property type="protein sequence ID" value="VAW11022.1"/>
    <property type="molecule type" value="Genomic_DNA"/>
</dbReference>
<dbReference type="InterPro" id="IPR011466">
    <property type="entry name" value="DUF1572"/>
</dbReference>
<evidence type="ECO:0008006" key="2">
    <source>
        <dbReference type="Google" id="ProtNLM"/>
    </source>
</evidence>
<protein>
    <recommendedName>
        <fullName evidence="2">DUF1572 domain-containing protein</fullName>
    </recommendedName>
</protein>